<comment type="similarity">
    <text evidence="1">Belongs to the short-chain fatty acyl-CoA assimilation regulator (ScfR) family.</text>
</comment>
<dbReference type="Proteomes" id="UP000234462">
    <property type="component" value="Unassembled WGS sequence"/>
</dbReference>
<dbReference type="Pfam" id="PF13560">
    <property type="entry name" value="HTH_31"/>
    <property type="match status" value="1"/>
</dbReference>
<evidence type="ECO:0000259" key="4">
    <source>
        <dbReference type="PROSITE" id="PS50943"/>
    </source>
</evidence>
<keyword evidence="6" id="KW-1185">Reference proteome</keyword>
<dbReference type="InterPro" id="IPR001387">
    <property type="entry name" value="Cro/C1-type_HTH"/>
</dbReference>
<dbReference type="OrthoDB" id="9810578at2"/>
<dbReference type="RefSeq" id="WP_101588475.1">
    <property type="nucleotide sequence ID" value="NZ_FXZM01000004.1"/>
</dbReference>
<dbReference type="SUPFAM" id="SSF47413">
    <property type="entry name" value="lambda repressor-like DNA-binding domains"/>
    <property type="match status" value="1"/>
</dbReference>
<gene>
    <name evidence="5" type="ORF">BJEO58_01125</name>
</gene>
<dbReference type="PANTHER" id="PTHR46797">
    <property type="entry name" value="HTH-TYPE TRANSCRIPTIONAL REGULATOR"/>
    <property type="match status" value="1"/>
</dbReference>
<name>A0A2H1L440_9MICO</name>
<organism evidence="5 6">
    <name type="scientific">Brevibacterium jeotgali</name>
    <dbReference type="NCBI Taxonomy" id="1262550"/>
    <lineage>
        <taxon>Bacteria</taxon>
        <taxon>Bacillati</taxon>
        <taxon>Actinomycetota</taxon>
        <taxon>Actinomycetes</taxon>
        <taxon>Micrococcales</taxon>
        <taxon>Brevibacteriaceae</taxon>
        <taxon>Brevibacterium</taxon>
    </lineage>
</organism>
<evidence type="ECO:0000256" key="3">
    <source>
        <dbReference type="SAM" id="MobiDB-lite"/>
    </source>
</evidence>
<proteinExistence type="inferred from homology"/>
<dbReference type="PANTHER" id="PTHR46797:SF1">
    <property type="entry name" value="METHYLPHOSPHONATE SYNTHASE"/>
    <property type="match status" value="1"/>
</dbReference>
<accession>A0A2H1L440</accession>
<dbReference type="GO" id="GO:0003677">
    <property type="term" value="F:DNA binding"/>
    <property type="evidence" value="ECO:0007669"/>
    <property type="project" value="UniProtKB-KW"/>
</dbReference>
<dbReference type="GO" id="GO:0005829">
    <property type="term" value="C:cytosol"/>
    <property type="evidence" value="ECO:0007669"/>
    <property type="project" value="TreeGrafter"/>
</dbReference>
<dbReference type="AlphaFoldDB" id="A0A2H1L440"/>
<dbReference type="CDD" id="cd00093">
    <property type="entry name" value="HTH_XRE"/>
    <property type="match status" value="1"/>
</dbReference>
<reference evidence="6" key="1">
    <citation type="submission" date="2017-03" db="EMBL/GenBank/DDBJ databases">
        <authorList>
            <person name="Monnet C."/>
        </authorList>
    </citation>
    <scope>NUCLEOTIDE SEQUENCE [LARGE SCALE GENOMIC DNA]</scope>
    <source>
        <strain evidence="6">SJ5-8</strain>
    </source>
</reference>
<keyword evidence="2" id="KW-0238">DNA-binding</keyword>
<feature type="domain" description="HTH cro/C1-type" evidence="4">
    <location>
        <begin position="32"/>
        <end position="86"/>
    </location>
</feature>
<evidence type="ECO:0000256" key="1">
    <source>
        <dbReference type="ARBA" id="ARBA00007227"/>
    </source>
</evidence>
<evidence type="ECO:0000313" key="5">
    <source>
        <dbReference type="EMBL" id="SMY11540.1"/>
    </source>
</evidence>
<evidence type="ECO:0000256" key="2">
    <source>
        <dbReference type="ARBA" id="ARBA00023125"/>
    </source>
</evidence>
<dbReference type="EMBL" id="FXZM01000004">
    <property type="protein sequence ID" value="SMY11540.1"/>
    <property type="molecule type" value="Genomic_DNA"/>
</dbReference>
<dbReference type="GO" id="GO:0003700">
    <property type="term" value="F:DNA-binding transcription factor activity"/>
    <property type="evidence" value="ECO:0007669"/>
    <property type="project" value="TreeGrafter"/>
</dbReference>
<dbReference type="Gene3D" id="1.10.260.40">
    <property type="entry name" value="lambda repressor-like DNA-binding domains"/>
    <property type="match status" value="1"/>
</dbReference>
<dbReference type="InterPro" id="IPR010982">
    <property type="entry name" value="Lambda_DNA-bd_dom_sf"/>
</dbReference>
<dbReference type="InterPro" id="IPR010359">
    <property type="entry name" value="IrrE_HExxH"/>
</dbReference>
<dbReference type="Pfam" id="PF06114">
    <property type="entry name" value="Peptidase_M78"/>
    <property type="match status" value="1"/>
</dbReference>
<dbReference type="SMART" id="SM00530">
    <property type="entry name" value="HTH_XRE"/>
    <property type="match status" value="1"/>
</dbReference>
<protein>
    <submittedName>
        <fullName evidence="5">Predicted transcriptional regulator</fullName>
    </submittedName>
</protein>
<evidence type="ECO:0000313" key="6">
    <source>
        <dbReference type="Proteomes" id="UP000234462"/>
    </source>
</evidence>
<dbReference type="PROSITE" id="PS50943">
    <property type="entry name" value="HTH_CROC1"/>
    <property type="match status" value="1"/>
</dbReference>
<feature type="region of interest" description="Disordered" evidence="3">
    <location>
        <begin position="1"/>
        <end position="23"/>
    </location>
</feature>
<sequence>MVITTRMQRAAEHSDDSGTDSSADALSIGRRIRHYRTAAGLTLGQLGERIDRAPSQISVLENGKREPGLGQLRDLAAALGVTTDDLLDPSPVDARQALELEVERNQMSPLYSSLHLPPVKVKSLPQDALEAIAGLQRQLTTMVRRRAATPEEARRVNRALREQMRQQGNHFPELEKVAGEVLARIGYDGGPLSQRQTAAVADHLGYSLHYVSDLPSSTRAVADTENQRLYLSHDDVTGHDPRSHLLTALASHILGHSAPADYEEFLTQRVEANYLAAALMLPESEAVPLLQRAKKNRSISVEELRDVFGVSYETAAHRFTNLATAHLGLPVHFMKVHSSGTVHKAYSNDGLPFPTDPLGAIEGQYACKRFTSRTVHRVADRFSPYFQYTDTPSGTYWCTARVLPGGEFSVSVGVPFAHVGWFDGRDTTKRSASKCPDPSCCRQAPDELAEKWEHASWPSARTHASLLAAVPPGIFPGVDTTEVYSFLEKHAPDEEWGEQSGHRSARS</sequence>
<dbReference type="InterPro" id="IPR050807">
    <property type="entry name" value="TransReg_Diox_bact_type"/>
</dbReference>